<dbReference type="PANTHER" id="PTHR47170:SF2">
    <property type="entry name" value="MALONYL-COA:ACP TRANSACYLASE (MAT) DOMAIN-CONTAINING PROTEIN"/>
    <property type="match status" value="1"/>
</dbReference>
<comment type="similarity">
    <text evidence="11">Belongs to the type II malonyltransferase family.</text>
</comment>
<name>A0A0P4W3S8_SCYOL</name>
<dbReference type="InterPro" id="IPR016035">
    <property type="entry name" value="Acyl_Trfase/lysoPLipase"/>
</dbReference>
<dbReference type="InterPro" id="IPR052760">
    <property type="entry name" value="Mitochondrial_malonyltrans"/>
</dbReference>
<dbReference type="Pfam" id="PF00698">
    <property type="entry name" value="Acyl_transf_1"/>
    <property type="match status" value="1"/>
</dbReference>
<comment type="pathway">
    <text evidence="2">Lipid metabolism; fatty acid biosynthesis.</text>
</comment>
<evidence type="ECO:0000256" key="12">
    <source>
        <dbReference type="ARBA" id="ARBA00077751"/>
    </source>
</evidence>
<keyword evidence="6" id="KW-0276">Fatty acid metabolism</keyword>
<evidence type="ECO:0000259" key="14">
    <source>
        <dbReference type="SMART" id="SM00827"/>
    </source>
</evidence>
<evidence type="ECO:0000256" key="7">
    <source>
        <dbReference type="ARBA" id="ARBA00022946"/>
    </source>
</evidence>
<accession>A0A0P4W3S8</accession>
<sequence>MLRQWVQRFSLQSRAHADHYLFRTVCPKFSTSSIPFRRKDITGESTEDSLISEGESIEKNFTHETPKELLDNAAQYDNTVDTPDDMWTKGPYPHQSKYSQSQAKHSKRPDIDPRETSIILFPGQGTQYVGMAKDLLQYPSVEEMFQAASTILGYDLLKMCLHGPLESLTKTVHQQPAIFVTSLAAVEKMREERPSSLENCVGVAGFSLGEITALTFAGVFSFEDAIQLVKVRAEAMQLASELVPSGMMTVMYGPDSRLGFACSVAKEFCQHKELPLVDCRIANYLYPHCKVIAGNDEALSFIESNKSDFRLRRLKRLPVSGAFHTDLMRPAVAPLQEILKKIKVEKPLVPVHSNIDGKIYKNAAEVKKKLPKQVCSPVKWEQTMHIIYERSQGVPFPKTYECGPGNSLKNILKMINAKACDSCTSIGS</sequence>
<dbReference type="InterPro" id="IPR001227">
    <property type="entry name" value="Ac_transferase_dom_sf"/>
</dbReference>
<dbReference type="Gene3D" id="3.30.70.250">
    <property type="entry name" value="Malonyl-CoA ACP transacylase, ACP-binding"/>
    <property type="match status" value="1"/>
</dbReference>
<evidence type="ECO:0000256" key="6">
    <source>
        <dbReference type="ARBA" id="ARBA00022832"/>
    </source>
</evidence>
<comment type="subcellular location">
    <subcellularLocation>
        <location evidence="1">Mitochondrion</location>
    </subcellularLocation>
</comment>
<keyword evidence="9" id="KW-0496">Mitochondrion</keyword>
<evidence type="ECO:0000256" key="1">
    <source>
        <dbReference type="ARBA" id="ARBA00004173"/>
    </source>
</evidence>
<keyword evidence="4" id="KW-0444">Lipid biosynthesis</keyword>
<keyword evidence="5" id="KW-0808">Transferase</keyword>
<evidence type="ECO:0000256" key="4">
    <source>
        <dbReference type="ARBA" id="ARBA00022516"/>
    </source>
</evidence>
<dbReference type="Gene3D" id="3.40.366.10">
    <property type="entry name" value="Malonyl-Coenzyme A Acyl Carrier Protein, domain 2"/>
    <property type="match status" value="1"/>
</dbReference>
<dbReference type="GO" id="GO:0006633">
    <property type="term" value="P:fatty acid biosynthetic process"/>
    <property type="evidence" value="ECO:0007669"/>
    <property type="project" value="UniProtKB-KW"/>
</dbReference>
<dbReference type="PANTHER" id="PTHR47170">
    <property type="entry name" value="MALONYL-COA ACP TRANSACYLASE, ACP-BINDING"/>
    <property type="match status" value="1"/>
</dbReference>
<reference evidence="15" key="1">
    <citation type="submission" date="2015-09" db="EMBL/GenBank/DDBJ databases">
        <title>Scylla olivacea transcriptome.</title>
        <authorList>
            <person name="Ikhwanuddin M."/>
        </authorList>
    </citation>
    <scope>NUCLEOTIDE SEQUENCE</scope>
</reference>
<dbReference type="EC" id="2.3.1.39" evidence="3"/>
<dbReference type="GO" id="GO:0005739">
    <property type="term" value="C:mitochondrion"/>
    <property type="evidence" value="ECO:0007669"/>
    <property type="project" value="UniProtKB-SubCell"/>
</dbReference>
<evidence type="ECO:0000256" key="2">
    <source>
        <dbReference type="ARBA" id="ARBA00005194"/>
    </source>
</evidence>
<evidence type="ECO:0000313" key="15">
    <source>
        <dbReference type="EMBL" id="JAI61075.1"/>
    </source>
</evidence>
<keyword evidence="10" id="KW-0275">Fatty acid biosynthesis</keyword>
<keyword evidence="8" id="KW-0443">Lipid metabolism</keyword>
<dbReference type="EMBL" id="GDRN01087120">
    <property type="protein sequence ID" value="JAI61075.1"/>
    <property type="molecule type" value="Transcribed_RNA"/>
</dbReference>
<evidence type="ECO:0000256" key="10">
    <source>
        <dbReference type="ARBA" id="ARBA00023160"/>
    </source>
</evidence>
<evidence type="ECO:0000256" key="11">
    <source>
        <dbReference type="ARBA" id="ARBA00061523"/>
    </source>
</evidence>
<evidence type="ECO:0000256" key="8">
    <source>
        <dbReference type="ARBA" id="ARBA00023098"/>
    </source>
</evidence>
<dbReference type="GO" id="GO:0004314">
    <property type="term" value="F:[acyl-carrier-protein] S-malonyltransferase activity"/>
    <property type="evidence" value="ECO:0007669"/>
    <property type="project" value="UniProtKB-EC"/>
</dbReference>
<proteinExistence type="inferred from homology"/>
<feature type="domain" description="Malonyl-CoA:ACP transacylase (MAT)" evidence="14">
    <location>
        <begin position="120"/>
        <end position="428"/>
    </location>
</feature>
<keyword evidence="7" id="KW-0809">Transit peptide</keyword>
<protein>
    <recommendedName>
        <fullName evidence="3">[acyl-carrier-protein] S-malonyltransferase</fullName>
        <ecNumber evidence="3">2.3.1.39</ecNumber>
    </recommendedName>
    <alternativeName>
        <fullName evidence="12">[Acyl-carrier-protein] malonyltransferase</fullName>
    </alternativeName>
</protein>
<feature type="region of interest" description="Disordered" evidence="13">
    <location>
        <begin position="80"/>
        <end position="113"/>
    </location>
</feature>
<dbReference type="SMART" id="SM00827">
    <property type="entry name" value="PKS_AT"/>
    <property type="match status" value="1"/>
</dbReference>
<organism evidence="15">
    <name type="scientific">Scylla olivacea</name>
    <name type="common">Orange mud crab</name>
    <name type="synonym">Cancer olivacea</name>
    <dbReference type="NCBI Taxonomy" id="85551"/>
    <lineage>
        <taxon>Eukaryota</taxon>
        <taxon>Metazoa</taxon>
        <taxon>Ecdysozoa</taxon>
        <taxon>Arthropoda</taxon>
        <taxon>Crustacea</taxon>
        <taxon>Multicrustacea</taxon>
        <taxon>Malacostraca</taxon>
        <taxon>Eumalacostraca</taxon>
        <taxon>Eucarida</taxon>
        <taxon>Decapoda</taxon>
        <taxon>Pleocyemata</taxon>
        <taxon>Brachyura</taxon>
        <taxon>Eubrachyura</taxon>
        <taxon>Portunoidea</taxon>
        <taxon>Portunidae</taxon>
        <taxon>Portuninae</taxon>
        <taxon>Scylla</taxon>
    </lineage>
</organism>
<dbReference type="AlphaFoldDB" id="A0A0P4W3S8"/>
<dbReference type="SUPFAM" id="SSF52151">
    <property type="entry name" value="FabD/lysophospholipase-like"/>
    <property type="match status" value="1"/>
</dbReference>
<evidence type="ECO:0000256" key="3">
    <source>
        <dbReference type="ARBA" id="ARBA00013258"/>
    </source>
</evidence>
<dbReference type="InterPro" id="IPR014043">
    <property type="entry name" value="Acyl_transferase_dom"/>
</dbReference>
<evidence type="ECO:0000256" key="5">
    <source>
        <dbReference type="ARBA" id="ARBA00022679"/>
    </source>
</evidence>
<dbReference type="FunFam" id="3.30.70.250:FF:000005">
    <property type="entry name" value="Malonyl-CoA-acyl carrier protein transacylase, mitochondrial"/>
    <property type="match status" value="1"/>
</dbReference>
<evidence type="ECO:0000256" key="13">
    <source>
        <dbReference type="SAM" id="MobiDB-lite"/>
    </source>
</evidence>
<evidence type="ECO:0000256" key="9">
    <source>
        <dbReference type="ARBA" id="ARBA00023128"/>
    </source>
</evidence>